<dbReference type="OrthoDB" id="4140682at2"/>
<protein>
    <submittedName>
        <fullName evidence="1">Uncharacterized protein</fullName>
    </submittedName>
</protein>
<evidence type="ECO:0000313" key="1">
    <source>
        <dbReference type="EMBL" id="TDD29082.1"/>
    </source>
</evidence>
<sequence length="59" mass="6699">MRSDDLTRTCSADIPGRGWSPAIRFVREARYRRLVTFHHQGNTVAIAMNRRPGLTGLES</sequence>
<dbReference type="Proteomes" id="UP000295302">
    <property type="component" value="Unassembled WGS sequence"/>
</dbReference>
<proteinExistence type="predicted"/>
<evidence type="ECO:0000313" key="2">
    <source>
        <dbReference type="Proteomes" id="UP000295302"/>
    </source>
</evidence>
<comment type="caution">
    <text evidence="1">The sequence shown here is derived from an EMBL/GenBank/DDBJ whole genome shotgun (WGS) entry which is preliminary data.</text>
</comment>
<organism evidence="1 2">
    <name type="scientific">Nonomuraea terrae</name>
    <dbReference type="NCBI Taxonomy" id="2530383"/>
    <lineage>
        <taxon>Bacteria</taxon>
        <taxon>Bacillati</taxon>
        <taxon>Actinomycetota</taxon>
        <taxon>Actinomycetes</taxon>
        <taxon>Streptosporangiales</taxon>
        <taxon>Streptosporangiaceae</taxon>
        <taxon>Nonomuraea</taxon>
    </lineage>
</organism>
<accession>A0A4R4XF55</accession>
<keyword evidence="2" id="KW-1185">Reference proteome</keyword>
<dbReference type="AlphaFoldDB" id="A0A4R4XF55"/>
<gene>
    <name evidence="1" type="ORF">E1286_46625</name>
</gene>
<reference evidence="1 2" key="1">
    <citation type="submission" date="2019-03" db="EMBL/GenBank/DDBJ databases">
        <title>Draft genome sequences of novel Actinobacteria.</title>
        <authorList>
            <person name="Sahin N."/>
            <person name="Ay H."/>
            <person name="Saygin H."/>
        </authorList>
    </citation>
    <scope>NUCLEOTIDE SEQUENCE [LARGE SCALE GENOMIC DNA]</scope>
    <source>
        <strain evidence="1 2">CH32</strain>
    </source>
</reference>
<name>A0A4R4XF55_9ACTN</name>
<dbReference type="RefSeq" id="WP_132623750.1">
    <property type="nucleotide sequence ID" value="NZ_SMKQ01000388.1"/>
</dbReference>
<dbReference type="EMBL" id="SMKQ01000388">
    <property type="protein sequence ID" value="TDD29082.1"/>
    <property type="molecule type" value="Genomic_DNA"/>
</dbReference>